<accession>A0A146KSA5</accession>
<sequence length="106" mass="11762">PARPPPPLPLHQTQNHLRALHLKLGTPTEIIRLSIPTLSRNPCISPTPHPLASTTLSGHAPISLKLKCRIQSLPQPVQSFLICVLSSNMKELEKNIRETQFIVNID</sequence>
<proteinExistence type="predicted"/>
<gene>
    <name evidence="1" type="ORF">g.52462</name>
</gene>
<protein>
    <submittedName>
        <fullName evidence="1">Uncharacterized protein</fullName>
    </submittedName>
</protein>
<name>A0A146KSA5_LYGHE</name>
<organism evidence="1">
    <name type="scientific">Lygus hesperus</name>
    <name type="common">Western plant bug</name>
    <dbReference type="NCBI Taxonomy" id="30085"/>
    <lineage>
        <taxon>Eukaryota</taxon>
        <taxon>Metazoa</taxon>
        <taxon>Ecdysozoa</taxon>
        <taxon>Arthropoda</taxon>
        <taxon>Hexapoda</taxon>
        <taxon>Insecta</taxon>
        <taxon>Pterygota</taxon>
        <taxon>Neoptera</taxon>
        <taxon>Paraneoptera</taxon>
        <taxon>Hemiptera</taxon>
        <taxon>Heteroptera</taxon>
        <taxon>Panheteroptera</taxon>
        <taxon>Cimicomorpha</taxon>
        <taxon>Miridae</taxon>
        <taxon>Mirini</taxon>
        <taxon>Lygus</taxon>
    </lineage>
</organism>
<feature type="non-terminal residue" evidence="1">
    <location>
        <position position="1"/>
    </location>
</feature>
<dbReference type="EMBL" id="GDHC01020512">
    <property type="protein sequence ID" value="JAP98116.1"/>
    <property type="molecule type" value="Transcribed_RNA"/>
</dbReference>
<dbReference type="AlphaFoldDB" id="A0A146KSA5"/>
<reference evidence="1" key="1">
    <citation type="journal article" date="2016" name="Gigascience">
        <title>De novo construction of an expanded transcriptome assembly for the western tarnished plant bug, Lygus hesperus.</title>
        <authorList>
            <person name="Tassone E.E."/>
            <person name="Geib S.M."/>
            <person name="Hall B."/>
            <person name="Fabrick J.A."/>
            <person name="Brent C.S."/>
            <person name="Hull J.J."/>
        </authorList>
    </citation>
    <scope>NUCLEOTIDE SEQUENCE</scope>
</reference>
<evidence type="ECO:0000313" key="1">
    <source>
        <dbReference type="EMBL" id="JAP98116.1"/>
    </source>
</evidence>